<keyword evidence="6" id="KW-0119">Carbohydrate metabolism</keyword>
<dbReference type="InterPro" id="IPR042213">
    <property type="entry name" value="NBD_C_sf"/>
</dbReference>
<dbReference type="Gene3D" id="3.40.50.10840">
    <property type="entry name" value="Putative sugar-binding, N-terminal domain"/>
    <property type="match status" value="1"/>
</dbReference>
<accession>A0ABR8MLE9</accession>
<dbReference type="Gene3D" id="3.40.980.20">
    <property type="entry name" value="Four-carbon acid sugar kinase, nucleotide binding domain"/>
    <property type="match status" value="1"/>
</dbReference>
<evidence type="ECO:0000256" key="6">
    <source>
        <dbReference type="ARBA" id="ARBA00023277"/>
    </source>
</evidence>
<evidence type="ECO:0000313" key="10">
    <source>
        <dbReference type="Proteomes" id="UP000649289"/>
    </source>
</evidence>
<evidence type="ECO:0000256" key="3">
    <source>
        <dbReference type="ARBA" id="ARBA00022741"/>
    </source>
</evidence>
<evidence type="ECO:0000256" key="2">
    <source>
        <dbReference type="ARBA" id="ARBA00022679"/>
    </source>
</evidence>
<dbReference type="InterPro" id="IPR010737">
    <property type="entry name" value="4-carb_acid_sugar_kinase_N"/>
</dbReference>
<dbReference type="SUPFAM" id="SSF142764">
    <property type="entry name" value="YgbK-like"/>
    <property type="match status" value="1"/>
</dbReference>
<dbReference type="Proteomes" id="UP000649289">
    <property type="component" value="Unassembled WGS sequence"/>
</dbReference>
<proteinExistence type="inferred from homology"/>
<evidence type="ECO:0000259" key="8">
    <source>
        <dbReference type="Pfam" id="PF17042"/>
    </source>
</evidence>
<evidence type="ECO:0000256" key="1">
    <source>
        <dbReference type="ARBA" id="ARBA00005715"/>
    </source>
</evidence>
<keyword evidence="4 9" id="KW-0418">Kinase</keyword>
<keyword evidence="5" id="KW-0067">ATP-binding</keyword>
<gene>
    <name evidence="9" type="ORF">IEZ25_19670</name>
</gene>
<evidence type="ECO:0000313" key="9">
    <source>
        <dbReference type="EMBL" id="MBD3916843.1"/>
    </source>
</evidence>
<keyword evidence="2" id="KW-0808">Transferase</keyword>
<evidence type="ECO:0000256" key="5">
    <source>
        <dbReference type="ARBA" id="ARBA00022840"/>
    </source>
</evidence>
<feature type="domain" description="Four-carbon acid sugar kinase N-terminal" evidence="7">
    <location>
        <begin position="1"/>
        <end position="210"/>
    </location>
</feature>
<dbReference type="InterPro" id="IPR031475">
    <property type="entry name" value="NBD_C"/>
</dbReference>
<reference evidence="9 10" key="1">
    <citation type="submission" date="2020-09" db="EMBL/GenBank/DDBJ databases">
        <title>novel species in genus Nocardioides.</title>
        <authorList>
            <person name="Zhang G."/>
        </authorList>
    </citation>
    <scope>NUCLEOTIDE SEQUENCE [LARGE SCALE GENOMIC DNA]</scope>
    <source>
        <strain evidence="9 10">19197</strain>
    </source>
</reference>
<dbReference type="EMBL" id="JACXYY010000009">
    <property type="protein sequence ID" value="MBD3916843.1"/>
    <property type="molecule type" value="Genomic_DNA"/>
</dbReference>
<dbReference type="Pfam" id="PF07005">
    <property type="entry name" value="SBD_N"/>
    <property type="match status" value="1"/>
</dbReference>
<feature type="domain" description="Four-carbon acid sugar kinase nucleotide binding" evidence="8">
    <location>
        <begin position="282"/>
        <end position="354"/>
    </location>
</feature>
<dbReference type="Pfam" id="PF17042">
    <property type="entry name" value="NBD_C"/>
    <property type="match status" value="1"/>
</dbReference>
<dbReference type="InterPro" id="IPR037051">
    <property type="entry name" value="4-carb_acid_sugar_kinase_N_sf"/>
</dbReference>
<sequence length="369" mass="37624">MLVLADDLTGAGDTVVSFARSGWSSLLSLSGGWRHEPEQDAVAVTLDSRRDPRAAQLTAQAVADLAPDLLYVKIDSTVRGRVAEQVLGAVAGRRRSRPGAYAVLCPAYPAMGRTVEDGRVLVDGVPVDEGAAAHDPVTPVEESDLRRLVAGAGHARGEDLVEAIRAASRDHDVVVVDARDQADLDRVAAAVAELGADALPVGSAGLAVALARVWRTEDPATPVPVALAPGSRSLVVVSSLHPVARAQVAELEAAADATVDLLVTSSDVVAGTAEQQARDLGERAAAALVEQRHDLLVLVGGDGAAQVLRALGATGIRVVDAPVEGVPAGTLVGGPHDGLVVATKAGGFGDPHTLTQLIGVVRGAQGAHP</sequence>
<keyword evidence="3" id="KW-0547">Nucleotide-binding</keyword>
<organism evidence="9 10">
    <name type="scientific">Nocardioides hwasunensis</name>
    <dbReference type="NCBI Taxonomy" id="397258"/>
    <lineage>
        <taxon>Bacteria</taxon>
        <taxon>Bacillati</taxon>
        <taxon>Actinomycetota</taxon>
        <taxon>Actinomycetes</taxon>
        <taxon>Propionibacteriales</taxon>
        <taxon>Nocardioidaceae</taxon>
        <taxon>Nocardioides</taxon>
    </lineage>
</organism>
<comment type="caution">
    <text evidence="9">The sequence shown here is derived from an EMBL/GenBank/DDBJ whole genome shotgun (WGS) entry which is preliminary data.</text>
</comment>
<keyword evidence="10" id="KW-1185">Reference proteome</keyword>
<evidence type="ECO:0000259" key="7">
    <source>
        <dbReference type="Pfam" id="PF07005"/>
    </source>
</evidence>
<evidence type="ECO:0000256" key="4">
    <source>
        <dbReference type="ARBA" id="ARBA00022777"/>
    </source>
</evidence>
<protein>
    <submittedName>
        <fullName evidence="9">Four-carbon acid sugar kinase family protein</fullName>
    </submittedName>
</protein>
<dbReference type="GO" id="GO:0016301">
    <property type="term" value="F:kinase activity"/>
    <property type="evidence" value="ECO:0007669"/>
    <property type="project" value="UniProtKB-KW"/>
</dbReference>
<name>A0ABR8MLE9_9ACTN</name>
<comment type="similarity">
    <text evidence="1">Belongs to the four-carbon acid sugar kinase family.</text>
</comment>